<evidence type="ECO:0000313" key="7">
    <source>
        <dbReference type="EMBL" id="KAK4735839.1"/>
    </source>
</evidence>
<evidence type="ECO:0000256" key="1">
    <source>
        <dbReference type="ARBA" id="ARBA00004613"/>
    </source>
</evidence>
<dbReference type="PANTHER" id="PTHR31232">
    <property type="match status" value="1"/>
</dbReference>
<name>A0AAV9MFK4_9SOLN</name>
<keyword evidence="5" id="KW-0732">Signal</keyword>
<comment type="subcellular location">
    <subcellularLocation>
        <location evidence="1 6">Secreted</location>
    </subcellularLocation>
</comment>
<reference evidence="7 8" key="1">
    <citation type="submission" date="2023-10" db="EMBL/GenBank/DDBJ databases">
        <title>Genome-Wide Identification Analysis in wild type Solanum Pinnatisectum Reveals Some Genes Defensing Phytophthora Infestans.</title>
        <authorList>
            <person name="Sun C."/>
        </authorList>
    </citation>
    <scope>NUCLEOTIDE SEQUENCE [LARGE SCALE GENOMIC DNA]</scope>
    <source>
        <strain evidence="7">LQN</strain>
        <tissue evidence="7">Leaf</tissue>
    </source>
</reference>
<dbReference type="GO" id="GO:0060320">
    <property type="term" value="P:rejection of self pollen"/>
    <property type="evidence" value="ECO:0007669"/>
    <property type="project" value="UniProtKB-KW"/>
</dbReference>
<keyword evidence="4 6" id="KW-0964">Secreted</keyword>
<evidence type="ECO:0000256" key="2">
    <source>
        <dbReference type="ARBA" id="ARBA00005581"/>
    </source>
</evidence>
<dbReference type="PANTHER" id="PTHR31232:SF94">
    <property type="entry name" value="S-PROTEIN HOMOLOG"/>
    <property type="match status" value="1"/>
</dbReference>
<evidence type="ECO:0000256" key="3">
    <source>
        <dbReference type="ARBA" id="ARBA00022471"/>
    </source>
</evidence>
<dbReference type="InterPro" id="IPR010264">
    <property type="entry name" value="Self-incomp_S1"/>
</dbReference>
<dbReference type="Proteomes" id="UP001311915">
    <property type="component" value="Unassembled WGS sequence"/>
</dbReference>
<dbReference type="Pfam" id="PF05938">
    <property type="entry name" value="Self-incomp_S1"/>
    <property type="match status" value="1"/>
</dbReference>
<evidence type="ECO:0000256" key="6">
    <source>
        <dbReference type="RuleBase" id="RU367044"/>
    </source>
</evidence>
<comment type="caution">
    <text evidence="7">The sequence shown here is derived from an EMBL/GenBank/DDBJ whole genome shotgun (WGS) entry which is preliminary data.</text>
</comment>
<dbReference type="EMBL" id="JAWPEI010000002">
    <property type="protein sequence ID" value="KAK4735839.1"/>
    <property type="molecule type" value="Genomic_DNA"/>
</dbReference>
<evidence type="ECO:0000256" key="4">
    <source>
        <dbReference type="ARBA" id="ARBA00022525"/>
    </source>
</evidence>
<keyword evidence="8" id="KW-1185">Reference proteome</keyword>
<dbReference type="GO" id="GO:0005576">
    <property type="term" value="C:extracellular region"/>
    <property type="evidence" value="ECO:0007669"/>
    <property type="project" value="UniProtKB-SubCell"/>
</dbReference>
<evidence type="ECO:0000313" key="8">
    <source>
        <dbReference type="Proteomes" id="UP001311915"/>
    </source>
</evidence>
<accession>A0AAV9MFK4</accession>
<gene>
    <name evidence="7" type="ORF">R3W88_010100</name>
</gene>
<keyword evidence="3 6" id="KW-0713">Self-incompatibility</keyword>
<protein>
    <recommendedName>
        <fullName evidence="6">S-protein homolog</fullName>
    </recommendedName>
</protein>
<comment type="similarity">
    <text evidence="2 6">Belongs to the plant self-incompatibility (S1) protein family.</text>
</comment>
<evidence type="ECO:0000256" key="5">
    <source>
        <dbReference type="ARBA" id="ARBA00022729"/>
    </source>
</evidence>
<proteinExistence type="inferred from homology"/>
<organism evidence="7 8">
    <name type="scientific">Solanum pinnatisectum</name>
    <name type="common">tansyleaf nightshade</name>
    <dbReference type="NCBI Taxonomy" id="50273"/>
    <lineage>
        <taxon>Eukaryota</taxon>
        <taxon>Viridiplantae</taxon>
        <taxon>Streptophyta</taxon>
        <taxon>Embryophyta</taxon>
        <taxon>Tracheophyta</taxon>
        <taxon>Spermatophyta</taxon>
        <taxon>Magnoliopsida</taxon>
        <taxon>eudicotyledons</taxon>
        <taxon>Gunneridae</taxon>
        <taxon>Pentapetalae</taxon>
        <taxon>asterids</taxon>
        <taxon>lamiids</taxon>
        <taxon>Solanales</taxon>
        <taxon>Solanaceae</taxon>
        <taxon>Solanoideae</taxon>
        <taxon>Solaneae</taxon>
        <taxon>Solanum</taxon>
    </lineage>
</organism>
<dbReference type="AlphaFoldDB" id="A0AAV9MFK4"/>
<sequence>MAYYPCSKILLPLFILSIINVMQIVNAFTLHPNYTLRFVSGLPPNTDLLKVHCQSRDDDIGDRILKPGDHFDFSFHMNLPETTLYHCGFFWGPKHNNFDVFKRWHGYCGSIKLFQNGYCTWLMKDSGIYFALGPNPSPGDFKFLHSWL</sequence>